<dbReference type="Proteomes" id="UP000245119">
    <property type="component" value="Linkage Group LG7"/>
</dbReference>
<reference evidence="2 3" key="1">
    <citation type="submission" date="2018-04" db="EMBL/GenBank/DDBJ databases">
        <title>The genome of golden apple snail Pomacea canaliculata provides insight into stress tolerance and invasive adaptation.</title>
        <authorList>
            <person name="Liu C."/>
            <person name="Liu B."/>
            <person name="Ren Y."/>
            <person name="Zhang Y."/>
            <person name="Wang H."/>
            <person name="Li S."/>
            <person name="Jiang F."/>
            <person name="Yin L."/>
            <person name="Zhang G."/>
            <person name="Qian W."/>
            <person name="Fan W."/>
        </authorList>
    </citation>
    <scope>NUCLEOTIDE SEQUENCE [LARGE SCALE GENOMIC DNA]</scope>
    <source>
        <strain evidence="2">SZHN2017</strain>
        <tissue evidence="2">Muscle</tissue>
    </source>
</reference>
<feature type="signal peptide" evidence="1">
    <location>
        <begin position="1"/>
        <end position="23"/>
    </location>
</feature>
<keyword evidence="1" id="KW-0732">Signal</keyword>
<accession>A0A2T7P2N1</accession>
<keyword evidence="3" id="KW-1185">Reference proteome</keyword>
<proteinExistence type="predicted"/>
<evidence type="ECO:0000313" key="2">
    <source>
        <dbReference type="EMBL" id="PVD27676.1"/>
    </source>
</evidence>
<name>A0A2T7P2N1_POMCA</name>
<comment type="caution">
    <text evidence="2">The sequence shown here is derived from an EMBL/GenBank/DDBJ whole genome shotgun (WGS) entry which is preliminary data.</text>
</comment>
<gene>
    <name evidence="2" type="ORF">C0Q70_12843</name>
</gene>
<dbReference type="EMBL" id="PZQS01000007">
    <property type="protein sequence ID" value="PVD27676.1"/>
    <property type="molecule type" value="Genomic_DNA"/>
</dbReference>
<feature type="chain" id="PRO_5015518889" description="Ig-like domain-containing protein" evidence="1">
    <location>
        <begin position="24"/>
        <end position="440"/>
    </location>
</feature>
<organism evidence="2 3">
    <name type="scientific">Pomacea canaliculata</name>
    <name type="common">Golden apple snail</name>
    <dbReference type="NCBI Taxonomy" id="400727"/>
    <lineage>
        <taxon>Eukaryota</taxon>
        <taxon>Metazoa</taxon>
        <taxon>Spiralia</taxon>
        <taxon>Lophotrochozoa</taxon>
        <taxon>Mollusca</taxon>
        <taxon>Gastropoda</taxon>
        <taxon>Caenogastropoda</taxon>
        <taxon>Architaenioglossa</taxon>
        <taxon>Ampullarioidea</taxon>
        <taxon>Ampullariidae</taxon>
        <taxon>Pomacea</taxon>
    </lineage>
</organism>
<evidence type="ECO:0000256" key="1">
    <source>
        <dbReference type="SAM" id="SignalP"/>
    </source>
</evidence>
<dbReference type="AlphaFoldDB" id="A0A2T7P2N1"/>
<dbReference type="OrthoDB" id="6216503at2759"/>
<evidence type="ECO:0000313" key="3">
    <source>
        <dbReference type="Proteomes" id="UP000245119"/>
    </source>
</evidence>
<evidence type="ECO:0008006" key="4">
    <source>
        <dbReference type="Google" id="ProtNLM"/>
    </source>
</evidence>
<protein>
    <recommendedName>
        <fullName evidence="4">Ig-like domain-containing protein</fullName>
    </recommendedName>
</protein>
<dbReference type="Gene3D" id="2.60.40.10">
    <property type="entry name" value="Immunoglobulins"/>
    <property type="match status" value="1"/>
</dbReference>
<sequence>MEICKSVLVCTVYVHLLINLVSGLAIPRCIQGWLDIPDENITVIKCSDISWTDTVEWTLENEAENQTVFDGLCGITIGICRSNNNDIYLERRSASSEASLYIVKNHWSYGGLRLTCSTNTQVASCITNVIHSAELSSCRTEITQASWQLTVTCNVDNFLSSHKPGRCGVIQHVEGKTEPSQSFKTVICPLVLHNCTNQTNLQIYQKGNCSCTIDLPDVIGNYSYIMKILPGAAQEIAGEARIDKSETDCMIFMKENPGGSCKCYQRDQGSFSTTPGTGQAARYVCILVRSSTSQTGGQSNNTCQNPYPPTSPPIIKGNENILILGENKTLTCTVNGGKPLVSSVIFVCGNKTGTPDFGDDESVSSSINFHVQVHHHFTSCQCSAIWQRKPELYLDKSFITLYVKQGETEEKTELLAQTTVVTPVTKLQGKKTFLRVRKYT</sequence>
<dbReference type="InterPro" id="IPR013783">
    <property type="entry name" value="Ig-like_fold"/>
</dbReference>